<feature type="binding site" evidence="5">
    <location>
        <begin position="257"/>
        <end position="258"/>
    </location>
    <ligand>
        <name>carbamoyl phosphate</name>
        <dbReference type="ChEBI" id="CHEBI:58228"/>
    </ligand>
</feature>
<keyword evidence="3 5" id="KW-0808">Transferase</keyword>
<feature type="binding site" evidence="5">
    <location>
        <begin position="129"/>
        <end position="132"/>
    </location>
    <ligand>
        <name>carbamoyl phosphate</name>
        <dbReference type="ChEBI" id="CHEBI:58228"/>
    </ligand>
</feature>
<feature type="binding site" evidence="5">
    <location>
        <begin position="223"/>
        <end position="224"/>
    </location>
    <ligand>
        <name>L-ornithine</name>
        <dbReference type="ChEBI" id="CHEBI:46911"/>
    </ligand>
</feature>
<organism evidence="8 9">
    <name type="scientific">Halomarina ordinaria</name>
    <dbReference type="NCBI Taxonomy" id="3033939"/>
    <lineage>
        <taxon>Archaea</taxon>
        <taxon>Methanobacteriati</taxon>
        <taxon>Methanobacteriota</taxon>
        <taxon>Stenosarchaea group</taxon>
        <taxon>Halobacteria</taxon>
        <taxon>Halobacteriales</taxon>
        <taxon>Natronomonadaceae</taxon>
        <taxon>Halomarina</taxon>
    </lineage>
</organism>
<dbReference type="InterPro" id="IPR024904">
    <property type="entry name" value="OTCase_ArgI"/>
</dbReference>
<dbReference type="RefSeq" id="WP_304449103.1">
    <property type="nucleotide sequence ID" value="NZ_JARRAH010000001.1"/>
</dbReference>
<dbReference type="InterPro" id="IPR006132">
    <property type="entry name" value="Asp/Orn_carbamoyltranf_P-bd"/>
</dbReference>
<sequence length="299" mass="31750">MATAARSVRDVDDLSAEELRTVLDRAASMKAGEGGRPLADRTLAMVFEKPSTRTRVSFETGMTQLGGHAVFLGPDDIGIGGREPVADIARTLSCYVDVVMARLFDHAHIEELAEYATVPVVNGLTDDAHPCQTLADLLTIRETLGGFDGEVAWVGDGNNVAQSFVLGCAMAGQSLTVATPSGYGIDDAVLDRAADLGEAPTVTDDPAAAVEGADAVYTDVWVSMGQEAEREEKLAAFEGFQVNADLLAGTDALVMHCLPAHRGEEVSADVIESERAVVWRQAENRLHAQKALLAWLLDA</sequence>
<dbReference type="SUPFAM" id="SSF53671">
    <property type="entry name" value="Aspartate/ornithine carbamoyltransferase"/>
    <property type="match status" value="1"/>
</dbReference>
<dbReference type="PRINTS" id="PR00102">
    <property type="entry name" value="OTCASE"/>
</dbReference>
<dbReference type="EMBL" id="JBHSXM010000001">
    <property type="protein sequence ID" value="MFC6837438.1"/>
    <property type="molecule type" value="Genomic_DNA"/>
</dbReference>
<evidence type="ECO:0000256" key="1">
    <source>
        <dbReference type="ARBA" id="ARBA00007805"/>
    </source>
</evidence>
<evidence type="ECO:0000256" key="3">
    <source>
        <dbReference type="ARBA" id="ARBA00022679"/>
    </source>
</evidence>
<dbReference type="EC" id="2.1.3.3" evidence="2 5"/>
<comment type="caution">
    <text evidence="8">The sequence shown here is derived from an EMBL/GenBank/DDBJ whole genome shotgun (WGS) entry which is preliminary data.</text>
</comment>
<feature type="binding site" evidence="5">
    <location>
        <position position="285"/>
    </location>
    <ligand>
        <name>carbamoyl phosphate</name>
        <dbReference type="ChEBI" id="CHEBI:58228"/>
    </ligand>
</feature>
<dbReference type="NCBIfam" id="NF001986">
    <property type="entry name" value="PRK00779.1"/>
    <property type="match status" value="1"/>
</dbReference>
<dbReference type="InterPro" id="IPR006131">
    <property type="entry name" value="Asp_carbamoyltransf_Asp/Orn-bd"/>
</dbReference>
<protein>
    <recommendedName>
        <fullName evidence="2 5">Ornithine carbamoyltransferase</fullName>
        <shortName evidence="5">OTCase</shortName>
        <ecNumber evidence="2 5">2.1.3.3</ecNumber>
    </recommendedName>
</protein>
<dbReference type="Proteomes" id="UP001596406">
    <property type="component" value="Unassembled WGS sequence"/>
</dbReference>
<evidence type="ECO:0000256" key="2">
    <source>
        <dbReference type="ARBA" id="ARBA00013007"/>
    </source>
</evidence>
<evidence type="ECO:0000256" key="4">
    <source>
        <dbReference type="ARBA" id="ARBA00048772"/>
    </source>
</evidence>
<feature type="binding site" evidence="5">
    <location>
        <begin position="51"/>
        <end position="54"/>
    </location>
    <ligand>
        <name>carbamoyl phosphate</name>
        <dbReference type="ChEBI" id="CHEBI:58228"/>
    </ligand>
</feature>
<feature type="binding site" evidence="5">
    <location>
        <position position="102"/>
    </location>
    <ligand>
        <name>carbamoyl phosphate</name>
        <dbReference type="ChEBI" id="CHEBI:58228"/>
    </ligand>
</feature>
<dbReference type="GO" id="GO:0042450">
    <property type="term" value="P:L-arginine biosynthetic process via ornithine"/>
    <property type="evidence" value="ECO:0007669"/>
    <property type="project" value="UniProtKB-UniRule"/>
</dbReference>
<dbReference type="NCBIfam" id="TIGR00658">
    <property type="entry name" value="orni_carb_tr"/>
    <property type="match status" value="1"/>
</dbReference>
<reference evidence="8 9" key="1">
    <citation type="journal article" date="2019" name="Int. J. Syst. Evol. Microbiol.">
        <title>The Global Catalogue of Microorganisms (GCM) 10K type strain sequencing project: providing services to taxonomists for standard genome sequencing and annotation.</title>
        <authorList>
            <consortium name="The Broad Institute Genomics Platform"/>
            <consortium name="The Broad Institute Genome Sequencing Center for Infectious Disease"/>
            <person name="Wu L."/>
            <person name="Ma J."/>
        </authorList>
    </citation>
    <scope>NUCLEOTIDE SEQUENCE [LARGE SCALE GENOMIC DNA]</scope>
    <source>
        <strain evidence="8 9">PSRA2</strain>
    </source>
</reference>
<dbReference type="PANTHER" id="PTHR45753">
    <property type="entry name" value="ORNITHINE CARBAMOYLTRANSFERASE, MITOCHONDRIAL"/>
    <property type="match status" value="1"/>
</dbReference>
<evidence type="ECO:0000256" key="5">
    <source>
        <dbReference type="HAMAP-Rule" id="MF_01109"/>
    </source>
</evidence>
<gene>
    <name evidence="8" type="primary">argF</name>
    <name evidence="8" type="ORF">ACFQHK_13065</name>
</gene>
<feature type="binding site" evidence="5">
    <location>
        <position position="219"/>
    </location>
    <ligand>
        <name>L-ornithine</name>
        <dbReference type="ChEBI" id="CHEBI:46911"/>
    </ligand>
</feature>
<comment type="similarity">
    <text evidence="1 5">Belongs to the aspartate/ornithine carbamoyltransferase superfamily. OTCase family.</text>
</comment>
<dbReference type="PRINTS" id="PR00100">
    <property type="entry name" value="AOTCASE"/>
</dbReference>
<dbReference type="GO" id="GO:0004585">
    <property type="term" value="F:ornithine carbamoyltransferase activity"/>
    <property type="evidence" value="ECO:0007669"/>
    <property type="project" value="UniProtKB-UniRule"/>
</dbReference>
<evidence type="ECO:0000313" key="9">
    <source>
        <dbReference type="Proteomes" id="UP001596406"/>
    </source>
</evidence>
<comment type="caution">
    <text evidence="5">Lacks conserved residue(s) required for the propagation of feature annotation.</text>
</comment>
<evidence type="ECO:0000259" key="6">
    <source>
        <dbReference type="Pfam" id="PF00185"/>
    </source>
</evidence>
<keyword evidence="9" id="KW-1185">Reference proteome</keyword>
<dbReference type="InterPro" id="IPR002292">
    <property type="entry name" value="Orn/put_carbamltrans"/>
</dbReference>
<dbReference type="InterPro" id="IPR006130">
    <property type="entry name" value="Asp/Orn_carbamoylTrfase"/>
</dbReference>
<feature type="domain" description="Aspartate/ornithine carbamoyltransferase carbamoyl-P binding" evidence="7">
    <location>
        <begin position="6"/>
        <end position="142"/>
    </location>
</feature>
<feature type="domain" description="Aspartate/ornithine carbamoyltransferase Asp/Orn-binding" evidence="6">
    <location>
        <begin position="150"/>
        <end position="296"/>
    </location>
</feature>
<evidence type="ECO:0000259" key="7">
    <source>
        <dbReference type="Pfam" id="PF02729"/>
    </source>
</evidence>
<dbReference type="GO" id="GO:0005737">
    <property type="term" value="C:cytoplasm"/>
    <property type="evidence" value="ECO:0007669"/>
    <property type="project" value="UniProtKB-SubCell"/>
</dbReference>
<keyword evidence="5" id="KW-0963">Cytoplasm</keyword>
<dbReference type="PANTHER" id="PTHR45753:SF3">
    <property type="entry name" value="ORNITHINE TRANSCARBAMYLASE, MITOCHONDRIAL"/>
    <property type="match status" value="1"/>
</dbReference>
<name>A0ABD5UEX2_9EURY</name>
<dbReference type="InterPro" id="IPR036901">
    <property type="entry name" value="Asp/Orn_carbamoylTrfase_sf"/>
</dbReference>
<dbReference type="HAMAP" id="MF_01109">
    <property type="entry name" value="OTCase"/>
    <property type="match status" value="1"/>
</dbReference>
<dbReference type="Pfam" id="PF00185">
    <property type="entry name" value="OTCace"/>
    <property type="match status" value="1"/>
</dbReference>
<dbReference type="Gene3D" id="3.40.50.1370">
    <property type="entry name" value="Aspartate/ornithine carbamoyltransferase"/>
    <property type="match status" value="2"/>
</dbReference>
<dbReference type="FunFam" id="3.40.50.1370:FF:000008">
    <property type="entry name" value="Ornithine carbamoyltransferase"/>
    <property type="match status" value="1"/>
</dbReference>
<dbReference type="Pfam" id="PF02729">
    <property type="entry name" value="OTCace_N"/>
    <property type="match status" value="1"/>
</dbReference>
<evidence type="ECO:0000313" key="8">
    <source>
        <dbReference type="EMBL" id="MFC6837438.1"/>
    </source>
</evidence>
<accession>A0ABD5UEX2</accession>
<feature type="binding site" evidence="5">
    <location>
        <position position="159"/>
    </location>
    <ligand>
        <name>L-ornithine</name>
        <dbReference type="ChEBI" id="CHEBI:46911"/>
    </ligand>
</feature>
<comment type="catalytic activity">
    <reaction evidence="4 5">
        <text>carbamoyl phosphate + L-ornithine = L-citrulline + phosphate + H(+)</text>
        <dbReference type="Rhea" id="RHEA:19513"/>
        <dbReference type="ChEBI" id="CHEBI:15378"/>
        <dbReference type="ChEBI" id="CHEBI:43474"/>
        <dbReference type="ChEBI" id="CHEBI:46911"/>
        <dbReference type="ChEBI" id="CHEBI:57743"/>
        <dbReference type="ChEBI" id="CHEBI:58228"/>
        <dbReference type="EC" id="2.1.3.3"/>
    </reaction>
</comment>
<comment type="subcellular location">
    <subcellularLocation>
        <location evidence="5">Cytoplasm</location>
    </subcellularLocation>
</comment>
<dbReference type="AlphaFoldDB" id="A0ABD5UEX2"/>
<proteinExistence type="inferred from homology"/>
<dbReference type="PROSITE" id="PS00097">
    <property type="entry name" value="CARBAMOYLTRANSFERASE"/>
    <property type="match status" value="1"/>
</dbReference>